<gene>
    <name evidence="2" type="ORF">GGR06_001817</name>
</gene>
<dbReference type="EMBL" id="JACIER010000006">
    <property type="protein sequence ID" value="MBB4044028.1"/>
    <property type="molecule type" value="Genomic_DNA"/>
</dbReference>
<accession>A0A840D0X4</accession>
<sequence length="296" mass="34233">MKIKRIIRLGSFLMALTINAFGQSTCNEVDSLKLSQCMDRVNEVNSLTLTKVHLNAYWIDRANEENGWKFDNEGGFFDDHSWYVYIDRQGRIRKYTETDWCEYVSKVNVHYYDQAGNLCHTIQRENVSEESEEDSFDYNGYAYMLKGNVVFAELKYVDKERPEKSYEQIVRNGRVADLPKEADLPLTTKILMERFGLPYSGIDLPQGCPRVRFVTDYKGSGEDALTLTKRNNIKVYAGPGVKYPVLNELNAGYWKRIGRTDRKEEIPGLGAHHWYEVLPGEYIFGAFLEPVEIVVE</sequence>
<keyword evidence="1" id="KW-0732">Signal</keyword>
<organism evidence="2 3">
    <name type="scientific">Bacteroides reticulotermitis</name>
    <dbReference type="NCBI Taxonomy" id="1133319"/>
    <lineage>
        <taxon>Bacteria</taxon>
        <taxon>Pseudomonadati</taxon>
        <taxon>Bacteroidota</taxon>
        <taxon>Bacteroidia</taxon>
        <taxon>Bacteroidales</taxon>
        <taxon>Bacteroidaceae</taxon>
        <taxon>Bacteroides</taxon>
    </lineage>
</organism>
<comment type="caution">
    <text evidence="2">The sequence shown here is derived from an EMBL/GenBank/DDBJ whole genome shotgun (WGS) entry which is preliminary data.</text>
</comment>
<keyword evidence="3" id="KW-1185">Reference proteome</keyword>
<dbReference type="RefSeq" id="WP_148298247.1">
    <property type="nucleotide sequence ID" value="NZ_JACIER010000006.1"/>
</dbReference>
<reference evidence="2" key="1">
    <citation type="submission" date="2020-08" db="EMBL/GenBank/DDBJ databases">
        <title>Genomic Encyclopedia of Type Strains, Phase IV (KMG-IV): sequencing the most valuable type-strain genomes for metagenomic binning, comparative biology and taxonomic classification.</title>
        <authorList>
            <person name="Goeker M."/>
        </authorList>
    </citation>
    <scope>NUCLEOTIDE SEQUENCE [LARGE SCALE GENOMIC DNA]</scope>
    <source>
        <strain evidence="2">DSM 105720</strain>
    </source>
</reference>
<evidence type="ECO:0000313" key="2">
    <source>
        <dbReference type="EMBL" id="MBB4044028.1"/>
    </source>
</evidence>
<feature type="signal peptide" evidence="1">
    <location>
        <begin position="1"/>
        <end position="20"/>
    </location>
</feature>
<evidence type="ECO:0000313" key="3">
    <source>
        <dbReference type="Proteomes" id="UP000560658"/>
    </source>
</evidence>
<evidence type="ECO:0000256" key="1">
    <source>
        <dbReference type="SAM" id="SignalP"/>
    </source>
</evidence>
<dbReference type="Proteomes" id="UP000560658">
    <property type="component" value="Unassembled WGS sequence"/>
</dbReference>
<dbReference type="AlphaFoldDB" id="A0A840D0X4"/>
<proteinExistence type="predicted"/>
<feature type="chain" id="PRO_5032916174" evidence="1">
    <location>
        <begin position="21"/>
        <end position="296"/>
    </location>
</feature>
<protein>
    <submittedName>
        <fullName evidence="2">Uncharacterized protein</fullName>
    </submittedName>
</protein>
<name>A0A840D0X4_9BACE</name>